<organism evidence="4 5">
    <name type="scientific">Heyndrickxia vini</name>
    <dbReference type="NCBI Taxonomy" id="1476025"/>
    <lineage>
        <taxon>Bacteria</taxon>
        <taxon>Bacillati</taxon>
        <taxon>Bacillota</taxon>
        <taxon>Bacilli</taxon>
        <taxon>Bacillales</taxon>
        <taxon>Bacillaceae</taxon>
        <taxon>Heyndrickxia</taxon>
    </lineage>
</organism>
<dbReference type="RefSeq" id="WP_202778838.1">
    <property type="nucleotide sequence ID" value="NZ_CP065425.1"/>
</dbReference>
<dbReference type="Proteomes" id="UP000595691">
    <property type="component" value="Chromosome"/>
</dbReference>
<evidence type="ECO:0000256" key="2">
    <source>
        <dbReference type="PROSITE-ProRule" id="PRU00335"/>
    </source>
</evidence>
<dbReference type="InterPro" id="IPR050109">
    <property type="entry name" value="HTH-type_TetR-like_transc_reg"/>
</dbReference>
<dbReference type="Gene3D" id="1.10.357.10">
    <property type="entry name" value="Tetracycline Repressor, domain 2"/>
    <property type="match status" value="1"/>
</dbReference>
<name>A0ABX7E322_9BACI</name>
<gene>
    <name evidence="4" type="ORF">I5776_02620</name>
</gene>
<dbReference type="InterPro" id="IPR001647">
    <property type="entry name" value="HTH_TetR"/>
</dbReference>
<dbReference type="SUPFAM" id="SSF48498">
    <property type="entry name" value="Tetracyclin repressor-like, C-terminal domain"/>
    <property type="match status" value="1"/>
</dbReference>
<dbReference type="PANTHER" id="PTHR30328">
    <property type="entry name" value="TRANSCRIPTIONAL REPRESSOR"/>
    <property type="match status" value="1"/>
</dbReference>
<dbReference type="PROSITE" id="PS50977">
    <property type="entry name" value="HTH_TETR_2"/>
    <property type="match status" value="1"/>
</dbReference>
<feature type="DNA-binding region" description="H-T-H motif" evidence="2">
    <location>
        <begin position="40"/>
        <end position="59"/>
    </location>
</feature>
<dbReference type="PANTHER" id="PTHR30328:SF54">
    <property type="entry name" value="HTH-TYPE TRANSCRIPTIONAL REPRESSOR SCO4008"/>
    <property type="match status" value="1"/>
</dbReference>
<feature type="domain" description="HTH tetR-type" evidence="3">
    <location>
        <begin position="17"/>
        <end position="77"/>
    </location>
</feature>
<dbReference type="Pfam" id="PF00440">
    <property type="entry name" value="TetR_N"/>
    <property type="match status" value="1"/>
</dbReference>
<reference evidence="4 5" key="1">
    <citation type="submission" date="2020-11" db="EMBL/GenBank/DDBJ databases">
        <title>Taxonomic evaluation of the Bacillus sporothermodurans group of bacteria based on whole genome sequences.</title>
        <authorList>
            <person name="Fiedler G."/>
            <person name="Herbstmann A.-D."/>
            <person name="Doll E."/>
            <person name="Wenning M."/>
            <person name="Brinks E."/>
            <person name="Kabisch J."/>
            <person name="Breitenwieser F."/>
            <person name="Lappann M."/>
            <person name="Boehnlein C."/>
            <person name="Franz C."/>
        </authorList>
    </citation>
    <scope>NUCLEOTIDE SEQUENCE [LARGE SCALE GENOMIC DNA]</scope>
    <source>
        <strain evidence="4 5">JCM 19841</strain>
    </source>
</reference>
<evidence type="ECO:0000256" key="1">
    <source>
        <dbReference type="ARBA" id="ARBA00023125"/>
    </source>
</evidence>
<keyword evidence="1 2" id="KW-0238">DNA-binding</keyword>
<sequence>MKGLSQLIQSKSNAKNKLVRDQILKAAKQLFAKKGYEGTTVRQICNEANVSLALVSYHFGGKENVFFEVFEPIRQLFANMNYDLSDSLGALKIFCRQFVIFRNEEHELISILQQELVMNSPRLEKLTDVFIPSWEQLRLILKKCQDENTIQFPSIDLAVNFVMGTLMYSFNISFLNRAQSELSSEEVADLAVTFIINGLTMGKR</sequence>
<dbReference type="InterPro" id="IPR036271">
    <property type="entry name" value="Tet_transcr_reg_TetR-rel_C_sf"/>
</dbReference>
<accession>A0ABX7E322</accession>
<dbReference type="EMBL" id="CP065425">
    <property type="protein sequence ID" value="QQZ09887.1"/>
    <property type="molecule type" value="Genomic_DNA"/>
</dbReference>
<dbReference type="InterPro" id="IPR009057">
    <property type="entry name" value="Homeodomain-like_sf"/>
</dbReference>
<evidence type="ECO:0000313" key="4">
    <source>
        <dbReference type="EMBL" id="QQZ09887.1"/>
    </source>
</evidence>
<dbReference type="PROSITE" id="PS01081">
    <property type="entry name" value="HTH_TETR_1"/>
    <property type="match status" value="1"/>
</dbReference>
<evidence type="ECO:0000313" key="5">
    <source>
        <dbReference type="Proteomes" id="UP000595691"/>
    </source>
</evidence>
<dbReference type="InterPro" id="IPR023772">
    <property type="entry name" value="DNA-bd_HTH_TetR-type_CS"/>
</dbReference>
<dbReference type="Gene3D" id="1.10.10.60">
    <property type="entry name" value="Homeodomain-like"/>
    <property type="match status" value="1"/>
</dbReference>
<protein>
    <submittedName>
        <fullName evidence="4">TetR/AcrR family transcriptional regulator</fullName>
    </submittedName>
</protein>
<evidence type="ECO:0000259" key="3">
    <source>
        <dbReference type="PROSITE" id="PS50977"/>
    </source>
</evidence>
<dbReference type="PRINTS" id="PR00455">
    <property type="entry name" value="HTHTETR"/>
</dbReference>
<keyword evidence="5" id="KW-1185">Reference proteome</keyword>
<dbReference type="SUPFAM" id="SSF46689">
    <property type="entry name" value="Homeodomain-like"/>
    <property type="match status" value="1"/>
</dbReference>
<proteinExistence type="predicted"/>